<reference evidence="3" key="1">
    <citation type="journal article" date="2009" name="PLoS Genet.">
        <title>Sequencing, mapping, and analysis of 27,455 maize full-length cDNAs.</title>
        <authorList>
            <person name="Soderlund C."/>
            <person name="Descour A."/>
            <person name="Kudrna D."/>
            <person name="Bomhoff M."/>
            <person name="Boyd L."/>
            <person name="Currie J."/>
            <person name="Angelova A."/>
            <person name="Collura K."/>
            <person name="Wissotski M."/>
            <person name="Ashley E."/>
            <person name="Morrow D."/>
            <person name="Fernandes J."/>
            <person name="Walbot V."/>
            <person name="Yu Y."/>
        </authorList>
    </citation>
    <scope>NUCLEOTIDE SEQUENCE</scope>
    <source>
        <strain evidence="3">B73</strain>
    </source>
</reference>
<name>C0PMS1_MAIZE</name>
<dbReference type="EMBL" id="BT069590">
    <property type="protein sequence ID" value="ACN36487.1"/>
    <property type="molecule type" value="mRNA"/>
</dbReference>
<evidence type="ECO:0000313" key="3">
    <source>
        <dbReference type="EMBL" id="ACN36487.1"/>
    </source>
</evidence>
<sequence>MRLHPHRRRGQVPPPRRRPVETGEGTRTRRGSGRAGPRAPAPTRSSSSAAASASSRSPPRFSASPSTSSPPSSPSAPAPIYSGAYSGATRSSSRYSSPSSRPSGGSSSVSGRYLNTGLHGECSRSCKCFFYFCMTIYFLLLILFPKLSTQSVFIYLNAQLSKPLMLGAHPDTGCDCYSFFSSNSEK</sequence>
<feature type="compositionally biased region" description="Low complexity" evidence="1">
    <location>
        <begin position="35"/>
        <end position="70"/>
    </location>
</feature>
<keyword evidence="2" id="KW-1133">Transmembrane helix</keyword>
<keyword evidence="2" id="KW-0812">Transmembrane</keyword>
<dbReference type="AlphaFoldDB" id="C0PMS1"/>
<evidence type="ECO:0000256" key="1">
    <source>
        <dbReference type="SAM" id="MobiDB-lite"/>
    </source>
</evidence>
<protein>
    <submittedName>
        <fullName evidence="3">Uncharacterized protein</fullName>
    </submittedName>
</protein>
<feature type="compositionally biased region" description="Low complexity" evidence="1">
    <location>
        <begin position="78"/>
        <end position="109"/>
    </location>
</feature>
<feature type="compositionally biased region" description="Basic and acidic residues" evidence="1">
    <location>
        <begin position="18"/>
        <end position="27"/>
    </location>
</feature>
<keyword evidence="2" id="KW-0472">Membrane</keyword>
<accession>C0PMS1</accession>
<proteinExistence type="evidence at transcript level"/>
<feature type="compositionally biased region" description="Basic residues" evidence="1">
    <location>
        <begin position="1"/>
        <end position="10"/>
    </location>
</feature>
<feature type="region of interest" description="Disordered" evidence="1">
    <location>
        <begin position="1"/>
        <end position="109"/>
    </location>
</feature>
<organism evidence="3">
    <name type="scientific">Zea mays</name>
    <name type="common">Maize</name>
    <dbReference type="NCBI Taxonomy" id="4577"/>
    <lineage>
        <taxon>Eukaryota</taxon>
        <taxon>Viridiplantae</taxon>
        <taxon>Streptophyta</taxon>
        <taxon>Embryophyta</taxon>
        <taxon>Tracheophyta</taxon>
        <taxon>Spermatophyta</taxon>
        <taxon>Magnoliopsida</taxon>
        <taxon>Liliopsida</taxon>
        <taxon>Poales</taxon>
        <taxon>Poaceae</taxon>
        <taxon>PACMAD clade</taxon>
        <taxon>Panicoideae</taxon>
        <taxon>Andropogonodae</taxon>
        <taxon>Andropogoneae</taxon>
        <taxon>Tripsacinae</taxon>
        <taxon>Zea</taxon>
    </lineage>
</organism>
<evidence type="ECO:0000256" key="2">
    <source>
        <dbReference type="SAM" id="Phobius"/>
    </source>
</evidence>
<feature type="transmembrane region" description="Helical" evidence="2">
    <location>
        <begin position="128"/>
        <end position="147"/>
    </location>
</feature>